<keyword evidence="2" id="KW-0378">Hydrolase</keyword>
<organism evidence="2 3">
    <name type="scientific">Rugamonas rubra</name>
    <dbReference type="NCBI Taxonomy" id="758825"/>
    <lineage>
        <taxon>Bacteria</taxon>
        <taxon>Pseudomonadati</taxon>
        <taxon>Pseudomonadota</taxon>
        <taxon>Betaproteobacteria</taxon>
        <taxon>Burkholderiales</taxon>
        <taxon>Oxalobacteraceae</taxon>
        <taxon>Telluria group</taxon>
        <taxon>Rugamonas</taxon>
    </lineage>
</organism>
<dbReference type="GO" id="GO:0004519">
    <property type="term" value="F:endonuclease activity"/>
    <property type="evidence" value="ECO:0007669"/>
    <property type="project" value="UniProtKB-KW"/>
</dbReference>
<dbReference type="InterPro" id="IPR051916">
    <property type="entry name" value="GPI-anchor_lipid_remodeler"/>
</dbReference>
<dbReference type="EMBL" id="FOTW01000024">
    <property type="protein sequence ID" value="SFM58328.1"/>
    <property type="molecule type" value="Genomic_DNA"/>
</dbReference>
<keyword evidence="2" id="KW-0540">Nuclease</keyword>
<dbReference type="GO" id="GO:0006506">
    <property type="term" value="P:GPI anchor biosynthetic process"/>
    <property type="evidence" value="ECO:0007669"/>
    <property type="project" value="TreeGrafter"/>
</dbReference>
<gene>
    <name evidence="2" type="ORF">SAMN02982985_04583</name>
</gene>
<dbReference type="InterPro" id="IPR036691">
    <property type="entry name" value="Endo/exonu/phosph_ase_sf"/>
</dbReference>
<dbReference type="STRING" id="758825.SAMN02982985_04583"/>
<dbReference type="PANTHER" id="PTHR14859:SF1">
    <property type="entry name" value="PGAP2-INTERACTING PROTEIN"/>
    <property type="match status" value="1"/>
</dbReference>
<keyword evidence="2" id="KW-0269">Exonuclease</keyword>
<sequence>MKIRVATYNIHKGVSAIRSQPRVHALKQAIGLFAADVVFLQEVQGRHDRNVAQYGAEHHGHRHWPETAQHEFFAGEALHAAYGMNAVYDHGHHGNALLSAYPIAQSRNHDVSDHAYEQRGILHCEVDTPKGTVHCYVVHLGLFAGGRGRQTAALIEAVKASAPNGEPVIIAGDFNDWRDTLGDKLRQALGVVEVFEQIGDTTTLSELVRTLGRRHKPGASTAARTFPAALPFFRLDRIYVRGFQVDNAEVMHGSLWARLSDHAPIVAELKLA</sequence>
<dbReference type="SUPFAM" id="SSF56219">
    <property type="entry name" value="DNase I-like"/>
    <property type="match status" value="1"/>
</dbReference>
<keyword evidence="2" id="KW-0255">Endonuclease</keyword>
<reference evidence="2 3" key="1">
    <citation type="submission" date="2016-10" db="EMBL/GenBank/DDBJ databases">
        <authorList>
            <person name="de Groot N.N."/>
        </authorList>
    </citation>
    <scope>NUCLEOTIDE SEQUENCE [LARGE SCALE GENOMIC DNA]</scope>
    <source>
        <strain evidence="2 3">ATCC 43154</strain>
    </source>
</reference>
<dbReference type="AlphaFoldDB" id="A0A1I4S1F2"/>
<dbReference type="Pfam" id="PF03372">
    <property type="entry name" value="Exo_endo_phos"/>
    <property type="match status" value="1"/>
</dbReference>
<evidence type="ECO:0000313" key="2">
    <source>
        <dbReference type="EMBL" id="SFM58328.1"/>
    </source>
</evidence>
<evidence type="ECO:0000259" key="1">
    <source>
        <dbReference type="Pfam" id="PF03372"/>
    </source>
</evidence>
<dbReference type="Gene3D" id="3.60.10.10">
    <property type="entry name" value="Endonuclease/exonuclease/phosphatase"/>
    <property type="match status" value="1"/>
</dbReference>
<dbReference type="InterPro" id="IPR005135">
    <property type="entry name" value="Endo/exonuclease/phosphatase"/>
</dbReference>
<dbReference type="GO" id="GO:0004527">
    <property type="term" value="F:exonuclease activity"/>
    <property type="evidence" value="ECO:0007669"/>
    <property type="project" value="UniProtKB-KW"/>
</dbReference>
<protein>
    <submittedName>
        <fullName evidence="2">Metal-dependent hydrolase, endonuclease/exonuclease/phosphatase family</fullName>
    </submittedName>
</protein>
<dbReference type="Proteomes" id="UP000199470">
    <property type="component" value="Unassembled WGS sequence"/>
</dbReference>
<feature type="domain" description="Endonuclease/exonuclease/phosphatase" evidence="1">
    <location>
        <begin position="6"/>
        <end position="262"/>
    </location>
</feature>
<dbReference type="OrthoDB" id="9793162at2"/>
<proteinExistence type="predicted"/>
<accession>A0A1I4S1F2</accession>
<keyword evidence="3" id="KW-1185">Reference proteome</keyword>
<dbReference type="GO" id="GO:0016020">
    <property type="term" value="C:membrane"/>
    <property type="evidence" value="ECO:0007669"/>
    <property type="project" value="GOC"/>
</dbReference>
<name>A0A1I4S1F2_9BURK</name>
<dbReference type="PANTHER" id="PTHR14859">
    <property type="entry name" value="CALCOFLUOR WHITE HYPERSENSITIVE PROTEIN PRECURSOR"/>
    <property type="match status" value="1"/>
</dbReference>
<dbReference type="RefSeq" id="WP_093390025.1">
    <property type="nucleotide sequence ID" value="NZ_FOTW01000024.1"/>
</dbReference>
<evidence type="ECO:0000313" key="3">
    <source>
        <dbReference type="Proteomes" id="UP000199470"/>
    </source>
</evidence>